<sequence length="629" mass="70891">MPNNPVVLPRSLAHKASPAHRKACARCRRRKIKCDLARPKCTACQKAGCSCMAYDAQHNDVPRSLVVALEDEIAALETKIGQLQGDFPETHDNSSAYASAHTTASLHDLQLHDHVLENLLERVDVMDTSLYPLRSHDMQKTLSTVRNAFYLQPSDLPLPLGKDTRHVHETRRPGADAPQTLVSFSQMPKSAADLLIRNYTEIHLPQYPCLSETDLLESFGRCFDGSGRASAFDGFSVSLAMAISSNTMLWRSEEGALSSSARLWATAHTLLGHPDLFSSTQQQLQADLLVIHYAFTNPAVADVWYLIGEAMRLCVQLNYHREPVEGHLNYLELDTRRRLFWTACSMEMVICSYLRLPTTLSGMSVTTQTYSSLADYCIRPDGLLIGPHKKASAIHMLECRHLETEIYRRLYLPGHNDTSQSLQEWIGDMTEKLDAWHRKAETFALEQKLEFRNIQFYFQKCRLHRPAPNNRNPTLASRLVTIECAKLLAEQYTGLRLGGRLFYPWHGGHILFEAGIILLDAALSAVQWSSEQEYVQDVVQIILDYPSALRSVSELWPALDICVKIFVQLSQPVLGFLREVQSQRFLGLELPASPICPELEKYLFPAPALENYLGLEGSSLRAGDRTRCQ</sequence>
<proteinExistence type="predicted"/>
<organism evidence="1 2">
    <name type="scientific">Hypoxylon rubiginosum</name>
    <dbReference type="NCBI Taxonomy" id="110542"/>
    <lineage>
        <taxon>Eukaryota</taxon>
        <taxon>Fungi</taxon>
        <taxon>Dikarya</taxon>
        <taxon>Ascomycota</taxon>
        <taxon>Pezizomycotina</taxon>
        <taxon>Sordariomycetes</taxon>
        <taxon>Xylariomycetidae</taxon>
        <taxon>Xylariales</taxon>
        <taxon>Hypoxylaceae</taxon>
        <taxon>Hypoxylon</taxon>
    </lineage>
</organism>
<reference evidence="1 2" key="1">
    <citation type="journal article" date="2022" name="New Phytol.">
        <title>Ecological generalism drives hyperdiversity of secondary metabolite gene clusters in xylarialean endophytes.</title>
        <authorList>
            <person name="Franco M.E.E."/>
            <person name="Wisecaver J.H."/>
            <person name="Arnold A.E."/>
            <person name="Ju Y.M."/>
            <person name="Slot J.C."/>
            <person name="Ahrendt S."/>
            <person name="Moore L.P."/>
            <person name="Eastman K.E."/>
            <person name="Scott K."/>
            <person name="Konkel Z."/>
            <person name="Mondo S.J."/>
            <person name="Kuo A."/>
            <person name="Hayes R.D."/>
            <person name="Haridas S."/>
            <person name="Andreopoulos B."/>
            <person name="Riley R."/>
            <person name="LaButti K."/>
            <person name="Pangilinan J."/>
            <person name="Lipzen A."/>
            <person name="Amirebrahimi M."/>
            <person name="Yan J."/>
            <person name="Adam C."/>
            <person name="Keymanesh K."/>
            <person name="Ng V."/>
            <person name="Louie K."/>
            <person name="Northen T."/>
            <person name="Drula E."/>
            <person name="Henrissat B."/>
            <person name="Hsieh H.M."/>
            <person name="Youens-Clark K."/>
            <person name="Lutzoni F."/>
            <person name="Miadlikowska J."/>
            <person name="Eastwood D.C."/>
            <person name="Hamelin R.C."/>
            <person name="Grigoriev I.V."/>
            <person name="U'Ren J.M."/>
        </authorList>
    </citation>
    <scope>NUCLEOTIDE SEQUENCE [LARGE SCALE GENOMIC DNA]</scope>
    <source>
        <strain evidence="1 2">ER1909</strain>
    </source>
</reference>
<name>A0ACC0DDX6_9PEZI</name>
<protein>
    <submittedName>
        <fullName evidence="1">Fungal-specific transcription factor domain-containing protein</fullName>
    </submittedName>
</protein>
<evidence type="ECO:0000313" key="1">
    <source>
        <dbReference type="EMBL" id="KAI6090976.1"/>
    </source>
</evidence>
<accession>A0ACC0DDX6</accession>
<gene>
    <name evidence="1" type="ORF">F4821DRAFT_209342</name>
</gene>
<dbReference type="Proteomes" id="UP001497680">
    <property type="component" value="Unassembled WGS sequence"/>
</dbReference>
<evidence type="ECO:0000313" key="2">
    <source>
        <dbReference type="Proteomes" id="UP001497680"/>
    </source>
</evidence>
<keyword evidence="2" id="KW-1185">Reference proteome</keyword>
<comment type="caution">
    <text evidence="1">The sequence shown here is derived from an EMBL/GenBank/DDBJ whole genome shotgun (WGS) entry which is preliminary data.</text>
</comment>
<dbReference type="EMBL" id="MU394288">
    <property type="protein sequence ID" value="KAI6090976.1"/>
    <property type="molecule type" value="Genomic_DNA"/>
</dbReference>